<protein>
    <submittedName>
        <fullName evidence="1">Uncharacterized protein</fullName>
    </submittedName>
</protein>
<sequence length="76" mass="8532">MAFLRISIDLAIPTNVANKPVVKAELQELRAFIRKAKKYAVKINEGLANEEMTVIGTYHICHHDEQNTPCEPEVGI</sequence>
<proteinExistence type="predicted"/>
<comment type="caution">
    <text evidence="1">The sequence shown here is derived from an EMBL/GenBank/DDBJ whole genome shotgun (WGS) entry which is preliminary data.</text>
</comment>
<evidence type="ECO:0000313" key="1">
    <source>
        <dbReference type="EMBL" id="KKM11787.1"/>
    </source>
</evidence>
<organism evidence="1">
    <name type="scientific">marine sediment metagenome</name>
    <dbReference type="NCBI Taxonomy" id="412755"/>
    <lineage>
        <taxon>unclassified sequences</taxon>
        <taxon>metagenomes</taxon>
        <taxon>ecological metagenomes</taxon>
    </lineage>
</organism>
<dbReference type="EMBL" id="LAZR01015478">
    <property type="protein sequence ID" value="KKM11787.1"/>
    <property type="molecule type" value="Genomic_DNA"/>
</dbReference>
<reference evidence="1" key="1">
    <citation type="journal article" date="2015" name="Nature">
        <title>Complex archaea that bridge the gap between prokaryotes and eukaryotes.</title>
        <authorList>
            <person name="Spang A."/>
            <person name="Saw J.H."/>
            <person name="Jorgensen S.L."/>
            <person name="Zaremba-Niedzwiedzka K."/>
            <person name="Martijn J."/>
            <person name="Lind A.E."/>
            <person name="van Eijk R."/>
            <person name="Schleper C."/>
            <person name="Guy L."/>
            <person name="Ettema T.J."/>
        </authorList>
    </citation>
    <scope>NUCLEOTIDE SEQUENCE</scope>
</reference>
<name>A0A0F9HCS2_9ZZZZ</name>
<dbReference type="AlphaFoldDB" id="A0A0F9HCS2"/>
<gene>
    <name evidence="1" type="ORF">LCGC14_1720620</name>
</gene>
<accession>A0A0F9HCS2</accession>